<proteinExistence type="predicted"/>
<dbReference type="Pfam" id="PF06527">
    <property type="entry name" value="TniQ"/>
    <property type="match status" value="1"/>
</dbReference>
<organism evidence="3 4">
    <name type="scientific">Stagnihabitans tardus</name>
    <dbReference type="NCBI Taxonomy" id="2699202"/>
    <lineage>
        <taxon>Bacteria</taxon>
        <taxon>Pseudomonadati</taxon>
        <taxon>Pseudomonadota</taxon>
        <taxon>Alphaproteobacteria</taxon>
        <taxon>Rhodobacterales</taxon>
        <taxon>Paracoccaceae</taxon>
        <taxon>Stagnihabitans</taxon>
    </lineage>
</organism>
<feature type="coiled-coil region" evidence="1">
    <location>
        <begin position="384"/>
        <end position="442"/>
    </location>
</feature>
<name>A0AAE4Y858_9RHOB</name>
<comment type="caution">
    <text evidence="3">The sequence shown here is derived from an EMBL/GenBank/DDBJ whole genome shotgun (WGS) entry which is preliminary data.</text>
</comment>
<protein>
    <recommendedName>
        <fullName evidence="2">TniQ domain-containing protein</fullName>
    </recommendedName>
</protein>
<evidence type="ECO:0000313" key="4">
    <source>
        <dbReference type="Proteomes" id="UP001193501"/>
    </source>
</evidence>
<dbReference type="InterPro" id="IPR009492">
    <property type="entry name" value="TniQ"/>
</dbReference>
<reference evidence="3" key="1">
    <citation type="submission" date="2020-01" db="EMBL/GenBank/DDBJ databases">
        <authorList>
            <person name="Chen W.-M."/>
        </authorList>
    </citation>
    <scope>NUCLEOTIDE SEQUENCE</scope>
    <source>
        <strain evidence="3">CYK-10</strain>
    </source>
</reference>
<dbReference type="Proteomes" id="UP001193501">
    <property type="component" value="Unassembled WGS sequence"/>
</dbReference>
<evidence type="ECO:0000259" key="2">
    <source>
        <dbReference type="Pfam" id="PF06527"/>
    </source>
</evidence>
<accession>A0AAE4Y858</accession>
<keyword evidence="1" id="KW-0175">Coiled coil</keyword>
<feature type="domain" description="TniQ" evidence="2">
    <location>
        <begin position="6"/>
        <end position="142"/>
    </location>
</feature>
<dbReference type="AlphaFoldDB" id="A0AAE4Y858"/>
<evidence type="ECO:0000256" key="1">
    <source>
        <dbReference type="SAM" id="Coils"/>
    </source>
</evidence>
<gene>
    <name evidence="3" type="ORF">GV832_08550</name>
</gene>
<dbReference type="EMBL" id="JAABNR010000006">
    <property type="protein sequence ID" value="NBZ87628.1"/>
    <property type="molecule type" value="Genomic_DNA"/>
</dbReference>
<keyword evidence="4" id="KW-1185">Reference proteome</keyword>
<evidence type="ECO:0000313" key="3">
    <source>
        <dbReference type="EMBL" id="NBZ87628.1"/>
    </source>
</evidence>
<dbReference type="RefSeq" id="WP_168774424.1">
    <property type="nucleotide sequence ID" value="NZ_JAABNR010000006.1"/>
</dbReference>
<sequence>MPQDFPLRPRLQSRETLPSFLSRFALMRRMPLVVFAQDLGAPLKRIFDSDRAAAVAVASWGGLASVDVDEMLSWTGVPVGDVRMTFRGETFVSRALRSPTLRGCPICLREDAEAHEGDLAEAMAYRGHWQFRESFICVKHGRCLVPLWSRTAEYERYDFSTRFKEIQGDLLGGKLDPGKLEETGFELWLDRRLQTGEDPFWTKSEGLYPTSIFCRFLGEALLARAGRQVTHDVAQARAAQDVAFEVVCHGTNAIAETLDRLATTSPGKSSEPKAAFGALYGKLRRDTVADPTFATFRGLLRDCILRNFPIAACEDFFGEPLPERRIHSLYTAAQEAGVTEALLRPFLVERGALPAEDTRPPNRQIFDAQIFAPLLAEVPKLSSINALKDLLNATKTEIAALSEAGFLVPRAKSDVVRLKWNLDEARDLLDSLTSRAETIADDAPGWETLLAARIRTGKSVRDLVVGAQADKVRLGQGSDAGFRGLRLLSTDVDALDVPHTVTLPEDLVPATEFGRSIGIRDGGRFRAFIEAGHTPATWARHPTSGVRFLYVSAKDIEAFHQRFVTIPILALERGLPIPKVRAALKAARVQPFSPQGQDYGRIFLSSEAETAFGRRN</sequence>